<proteinExistence type="predicted"/>
<comment type="caution">
    <text evidence="1">The sequence shown here is derived from an EMBL/GenBank/DDBJ whole genome shotgun (WGS) entry which is preliminary data.</text>
</comment>
<sequence length="180" mass="18515">MTTTNTFTAVIYEGTPGVRVHRDHLRIVGTGRAELIDVVLAEVERGAGRIELCGGIGAEDAAAVRAAVGPGVRIGLTRYGFESLERIADYKRAAMAGELRPGAFLYLAPGLDPDRDRDTHTDAVFVPVPDPGAIAGVVASLSGLGLGLIELYGGLGVDAAAAAVRASGGQIPVGFVGYDD</sequence>
<accession>A0A3A4A055</accession>
<protein>
    <submittedName>
        <fullName evidence="1">Uncharacterized protein</fullName>
    </submittedName>
</protein>
<organism evidence="1 2">
    <name type="scientific">Bailinhaonella thermotolerans</name>
    <dbReference type="NCBI Taxonomy" id="1070861"/>
    <lineage>
        <taxon>Bacteria</taxon>
        <taxon>Bacillati</taxon>
        <taxon>Actinomycetota</taxon>
        <taxon>Actinomycetes</taxon>
        <taxon>Streptosporangiales</taxon>
        <taxon>Streptosporangiaceae</taxon>
        <taxon>Bailinhaonella</taxon>
    </lineage>
</organism>
<dbReference type="Proteomes" id="UP000265768">
    <property type="component" value="Unassembled WGS sequence"/>
</dbReference>
<gene>
    <name evidence="1" type="ORF">D5H75_39985</name>
</gene>
<reference evidence="1 2" key="1">
    <citation type="submission" date="2018-09" db="EMBL/GenBank/DDBJ databases">
        <title>YIM 75507 draft genome.</title>
        <authorList>
            <person name="Tang S."/>
            <person name="Feng Y."/>
        </authorList>
    </citation>
    <scope>NUCLEOTIDE SEQUENCE [LARGE SCALE GENOMIC DNA]</scope>
    <source>
        <strain evidence="1 2">YIM 75507</strain>
    </source>
</reference>
<name>A0A3A4A055_9ACTN</name>
<dbReference type="EMBL" id="QZEY01000034">
    <property type="protein sequence ID" value="RJL19971.1"/>
    <property type="molecule type" value="Genomic_DNA"/>
</dbReference>
<dbReference type="InterPro" id="IPR045441">
    <property type="entry name" value="DUF6506"/>
</dbReference>
<evidence type="ECO:0000313" key="1">
    <source>
        <dbReference type="EMBL" id="RJL19971.1"/>
    </source>
</evidence>
<keyword evidence="2" id="KW-1185">Reference proteome</keyword>
<evidence type="ECO:0000313" key="2">
    <source>
        <dbReference type="Proteomes" id="UP000265768"/>
    </source>
</evidence>
<dbReference type="Pfam" id="PF20116">
    <property type="entry name" value="DUF6506"/>
    <property type="match status" value="2"/>
</dbReference>
<dbReference type="AlphaFoldDB" id="A0A3A4A055"/>